<accession>A0AAD4BHK3</accession>
<dbReference type="EMBL" id="WHUW01000066">
    <property type="protein sequence ID" value="KAF8429850.1"/>
    <property type="molecule type" value="Genomic_DNA"/>
</dbReference>
<evidence type="ECO:0000256" key="1">
    <source>
        <dbReference type="SAM" id="MobiDB-lite"/>
    </source>
</evidence>
<feature type="non-terminal residue" evidence="2">
    <location>
        <position position="1"/>
    </location>
</feature>
<evidence type="ECO:0000313" key="3">
    <source>
        <dbReference type="Proteomes" id="UP001194468"/>
    </source>
</evidence>
<protein>
    <submittedName>
        <fullName evidence="2">Uncharacterized protein</fullName>
    </submittedName>
</protein>
<reference evidence="2" key="2">
    <citation type="journal article" date="2020" name="Nat. Commun.">
        <title>Large-scale genome sequencing of mycorrhizal fungi provides insights into the early evolution of symbiotic traits.</title>
        <authorList>
            <person name="Miyauchi S."/>
            <person name="Kiss E."/>
            <person name="Kuo A."/>
            <person name="Drula E."/>
            <person name="Kohler A."/>
            <person name="Sanchez-Garcia M."/>
            <person name="Morin E."/>
            <person name="Andreopoulos B."/>
            <person name="Barry K.W."/>
            <person name="Bonito G."/>
            <person name="Buee M."/>
            <person name="Carver A."/>
            <person name="Chen C."/>
            <person name="Cichocki N."/>
            <person name="Clum A."/>
            <person name="Culley D."/>
            <person name="Crous P.W."/>
            <person name="Fauchery L."/>
            <person name="Girlanda M."/>
            <person name="Hayes R.D."/>
            <person name="Keri Z."/>
            <person name="LaButti K."/>
            <person name="Lipzen A."/>
            <person name="Lombard V."/>
            <person name="Magnuson J."/>
            <person name="Maillard F."/>
            <person name="Murat C."/>
            <person name="Nolan M."/>
            <person name="Ohm R.A."/>
            <person name="Pangilinan J."/>
            <person name="Pereira M.F."/>
            <person name="Perotto S."/>
            <person name="Peter M."/>
            <person name="Pfister S."/>
            <person name="Riley R."/>
            <person name="Sitrit Y."/>
            <person name="Stielow J.B."/>
            <person name="Szollosi G."/>
            <person name="Zifcakova L."/>
            <person name="Stursova M."/>
            <person name="Spatafora J.W."/>
            <person name="Tedersoo L."/>
            <person name="Vaario L.M."/>
            <person name="Yamada A."/>
            <person name="Yan M."/>
            <person name="Wang P."/>
            <person name="Xu J."/>
            <person name="Bruns T."/>
            <person name="Baldrian P."/>
            <person name="Vilgalys R."/>
            <person name="Dunand C."/>
            <person name="Henrissat B."/>
            <person name="Grigoriev I.V."/>
            <person name="Hibbett D."/>
            <person name="Nagy L.G."/>
            <person name="Martin F.M."/>
        </authorList>
    </citation>
    <scope>NUCLEOTIDE SEQUENCE</scope>
    <source>
        <strain evidence="2">BED1</strain>
    </source>
</reference>
<evidence type="ECO:0000313" key="2">
    <source>
        <dbReference type="EMBL" id="KAF8429850.1"/>
    </source>
</evidence>
<dbReference type="Proteomes" id="UP001194468">
    <property type="component" value="Unassembled WGS sequence"/>
</dbReference>
<feature type="non-terminal residue" evidence="2">
    <location>
        <position position="85"/>
    </location>
</feature>
<reference evidence="2" key="1">
    <citation type="submission" date="2019-10" db="EMBL/GenBank/DDBJ databases">
        <authorList>
            <consortium name="DOE Joint Genome Institute"/>
            <person name="Kuo A."/>
            <person name="Miyauchi S."/>
            <person name="Kiss E."/>
            <person name="Drula E."/>
            <person name="Kohler A."/>
            <person name="Sanchez-Garcia M."/>
            <person name="Andreopoulos B."/>
            <person name="Barry K.W."/>
            <person name="Bonito G."/>
            <person name="Buee M."/>
            <person name="Carver A."/>
            <person name="Chen C."/>
            <person name="Cichocki N."/>
            <person name="Clum A."/>
            <person name="Culley D."/>
            <person name="Crous P.W."/>
            <person name="Fauchery L."/>
            <person name="Girlanda M."/>
            <person name="Hayes R."/>
            <person name="Keri Z."/>
            <person name="LaButti K."/>
            <person name="Lipzen A."/>
            <person name="Lombard V."/>
            <person name="Magnuson J."/>
            <person name="Maillard F."/>
            <person name="Morin E."/>
            <person name="Murat C."/>
            <person name="Nolan M."/>
            <person name="Ohm R."/>
            <person name="Pangilinan J."/>
            <person name="Pereira M."/>
            <person name="Perotto S."/>
            <person name="Peter M."/>
            <person name="Riley R."/>
            <person name="Sitrit Y."/>
            <person name="Stielow B."/>
            <person name="Szollosi G."/>
            <person name="Zifcakova L."/>
            <person name="Stursova M."/>
            <person name="Spatafora J.W."/>
            <person name="Tedersoo L."/>
            <person name="Vaario L.-M."/>
            <person name="Yamada A."/>
            <person name="Yan M."/>
            <person name="Wang P."/>
            <person name="Xu J."/>
            <person name="Bruns T."/>
            <person name="Baldrian P."/>
            <person name="Vilgalys R."/>
            <person name="Henrissat B."/>
            <person name="Grigoriev I.V."/>
            <person name="Hibbett D."/>
            <person name="Nagy L.G."/>
            <person name="Martin F.M."/>
        </authorList>
    </citation>
    <scope>NUCLEOTIDE SEQUENCE</scope>
    <source>
        <strain evidence="2">BED1</strain>
    </source>
</reference>
<keyword evidence="3" id="KW-1185">Reference proteome</keyword>
<feature type="compositionally biased region" description="Basic and acidic residues" evidence="1">
    <location>
        <begin position="19"/>
        <end position="29"/>
    </location>
</feature>
<name>A0AAD4BHK3_BOLED</name>
<sequence length="85" mass="9357">GFSKEVQPNLPIRHASLPPDHEFQFSRDKDDESAWCNLDNAEPQVTAPGNVVDVLDRHHQVNGHPSAPDPQALTSVPPQPDGMQE</sequence>
<gene>
    <name evidence="2" type="ORF">L210DRAFT_792915</name>
</gene>
<comment type="caution">
    <text evidence="2">The sequence shown here is derived from an EMBL/GenBank/DDBJ whole genome shotgun (WGS) entry which is preliminary data.</text>
</comment>
<feature type="region of interest" description="Disordered" evidence="1">
    <location>
        <begin position="1"/>
        <end position="29"/>
    </location>
</feature>
<organism evidence="2 3">
    <name type="scientific">Boletus edulis BED1</name>
    <dbReference type="NCBI Taxonomy" id="1328754"/>
    <lineage>
        <taxon>Eukaryota</taxon>
        <taxon>Fungi</taxon>
        <taxon>Dikarya</taxon>
        <taxon>Basidiomycota</taxon>
        <taxon>Agaricomycotina</taxon>
        <taxon>Agaricomycetes</taxon>
        <taxon>Agaricomycetidae</taxon>
        <taxon>Boletales</taxon>
        <taxon>Boletineae</taxon>
        <taxon>Boletaceae</taxon>
        <taxon>Boletoideae</taxon>
        <taxon>Boletus</taxon>
    </lineage>
</organism>
<proteinExistence type="predicted"/>
<dbReference type="AlphaFoldDB" id="A0AAD4BHK3"/>
<feature type="region of interest" description="Disordered" evidence="1">
    <location>
        <begin position="58"/>
        <end position="85"/>
    </location>
</feature>